<evidence type="ECO:0000313" key="1">
    <source>
        <dbReference type="EMBL" id="GGZ98734.1"/>
    </source>
</evidence>
<protein>
    <submittedName>
        <fullName evidence="1">Uncharacterized protein</fullName>
    </submittedName>
</protein>
<name>A0A918RGY2_9ACTN</name>
<dbReference type="EMBL" id="BMVX01000049">
    <property type="protein sequence ID" value="GGZ98734.1"/>
    <property type="molecule type" value="Genomic_DNA"/>
</dbReference>
<dbReference type="Proteomes" id="UP000634660">
    <property type="component" value="Unassembled WGS sequence"/>
</dbReference>
<accession>A0A918RGY2</accession>
<dbReference type="AlphaFoldDB" id="A0A918RGY2"/>
<sequence length="177" mass="18624">MPGPPALPRGADCRWVAFAVPEEEGPRCSCGLASGAMACRADRAAALWWAGPRPPWRGGLVRRGGSEAAPDGWEGRDWRGAPGPFCAAGTDHYFAGRRCASRLVAYEDGCGTGFVRRQPVRASPVRELTCASGRDPPAWACLGHGGRGLGRYLCGYAFRWAEGGPAGSGARLPEPDA</sequence>
<organism evidence="1 2">
    <name type="scientific">Streptomyces subrutilus</name>
    <dbReference type="NCBI Taxonomy" id="36818"/>
    <lineage>
        <taxon>Bacteria</taxon>
        <taxon>Bacillati</taxon>
        <taxon>Actinomycetota</taxon>
        <taxon>Actinomycetes</taxon>
        <taxon>Kitasatosporales</taxon>
        <taxon>Streptomycetaceae</taxon>
        <taxon>Streptomyces</taxon>
    </lineage>
</organism>
<gene>
    <name evidence="1" type="ORF">GCM10010371_67920</name>
</gene>
<proteinExistence type="predicted"/>
<evidence type="ECO:0000313" key="2">
    <source>
        <dbReference type="Proteomes" id="UP000634660"/>
    </source>
</evidence>
<reference evidence="1" key="2">
    <citation type="submission" date="2020-09" db="EMBL/GenBank/DDBJ databases">
        <authorList>
            <person name="Sun Q."/>
            <person name="Ohkuma M."/>
        </authorList>
    </citation>
    <scope>NUCLEOTIDE SEQUENCE</scope>
    <source>
        <strain evidence="1">JCM 4834</strain>
    </source>
</reference>
<comment type="caution">
    <text evidence="1">The sequence shown here is derived from an EMBL/GenBank/DDBJ whole genome shotgun (WGS) entry which is preliminary data.</text>
</comment>
<reference evidence="1" key="1">
    <citation type="journal article" date="2014" name="Int. J. Syst. Evol. Microbiol.">
        <title>Complete genome sequence of Corynebacterium casei LMG S-19264T (=DSM 44701T), isolated from a smear-ripened cheese.</title>
        <authorList>
            <consortium name="US DOE Joint Genome Institute (JGI-PGF)"/>
            <person name="Walter F."/>
            <person name="Albersmeier A."/>
            <person name="Kalinowski J."/>
            <person name="Ruckert C."/>
        </authorList>
    </citation>
    <scope>NUCLEOTIDE SEQUENCE</scope>
    <source>
        <strain evidence="1">JCM 4834</strain>
    </source>
</reference>